<accession>B8BSK4</accession>
<dbReference type="KEGG" id="tps:THAPSDRAFT_31658"/>
<dbReference type="GO" id="GO:0070628">
    <property type="term" value="F:proteasome binding"/>
    <property type="evidence" value="ECO:0007669"/>
    <property type="project" value="InterPro"/>
</dbReference>
<dbReference type="PANTHER" id="PTHR32170">
    <property type="entry name" value="PROTEASOME ACTIVATOR COMPLEX SUBUNIT 4"/>
    <property type="match status" value="1"/>
</dbReference>
<dbReference type="InterPro" id="IPR011989">
    <property type="entry name" value="ARM-like"/>
</dbReference>
<dbReference type="GO" id="GO:0016504">
    <property type="term" value="F:peptidase activator activity"/>
    <property type="evidence" value="ECO:0007669"/>
    <property type="project" value="InterPro"/>
</dbReference>
<dbReference type="InterPro" id="IPR021843">
    <property type="entry name" value="PSME4_C"/>
</dbReference>
<dbReference type="InParanoid" id="B8BSK4"/>
<evidence type="ECO:0000313" key="3">
    <source>
        <dbReference type="Proteomes" id="UP000001449"/>
    </source>
</evidence>
<dbReference type="HOGENOM" id="CLU_1392634_0_0_1"/>
<reference evidence="2 3" key="1">
    <citation type="journal article" date="2004" name="Science">
        <title>The genome of the diatom Thalassiosira pseudonana: ecology, evolution, and metabolism.</title>
        <authorList>
            <person name="Armbrust E.V."/>
            <person name="Berges J.A."/>
            <person name="Bowler C."/>
            <person name="Green B.R."/>
            <person name="Martinez D."/>
            <person name="Putnam N.H."/>
            <person name="Zhou S."/>
            <person name="Allen A.E."/>
            <person name="Apt K.E."/>
            <person name="Bechner M."/>
            <person name="Brzezinski M.A."/>
            <person name="Chaal B.K."/>
            <person name="Chiovitti A."/>
            <person name="Davis A.K."/>
            <person name="Demarest M.S."/>
            <person name="Detter J.C."/>
            <person name="Glavina T."/>
            <person name="Goodstein D."/>
            <person name="Hadi M.Z."/>
            <person name="Hellsten U."/>
            <person name="Hildebrand M."/>
            <person name="Jenkins B.D."/>
            <person name="Jurka J."/>
            <person name="Kapitonov V.V."/>
            <person name="Kroger N."/>
            <person name="Lau W.W."/>
            <person name="Lane T.W."/>
            <person name="Larimer F.W."/>
            <person name="Lippmeier J.C."/>
            <person name="Lucas S."/>
            <person name="Medina M."/>
            <person name="Montsant A."/>
            <person name="Obornik M."/>
            <person name="Parker M.S."/>
            <person name="Palenik B."/>
            <person name="Pazour G.J."/>
            <person name="Richardson P.M."/>
            <person name="Rynearson T.A."/>
            <person name="Saito M.A."/>
            <person name="Schwartz D.C."/>
            <person name="Thamatrakoln K."/>
            <person name="Valentin K."/>
            <person name="Vardi A."/>
            <person name="Wilkerson F.P."/>
            <person name="Rokhsar D.S."/>
        </authorList>
    </citation>
    <scope>NUCLEOTIDE SEQUENCE [LARGE SCALE GENOMIC DNA]</scope>
    <source>
        <strain evidence="2 3">CCMP1335</strain>
    </source>
</reference>
<dbReference type="InterPro" id="IPR016024">
    <property type="entry name" value="ARM-type_fold"/>
</dbReference>
<keyword evidence="3" id="KW-1185">Reference proteome</keyword>
<feature type="non-terminal residue" evidence="2">
    <location>
        <position position="1"/>
    </location>
</feature>
<reference evidence="2 3" key="2">
    <citation type="journal article" date="2008" name="Nature">
        <title>The Phaeodactylum genome reveals the evolutionary history of diatom genomes.</title>
        <authorList>
            <person name="Bowler C."/>
            <person name="Allen A.E."/>
            <person name="Badger J.H."/>
            <person name="Grimwood J."/>
            <person name="Jabbari K."/>
            <person name="Kuo A."/>
            <person name="Maheswari U."/>
            <person name="Martens C."/>
            <person name="Maumus F."/>
            <person name="Otillar R.P."/>
            <person name="Rayko E."/>
            <person name="Salamov A."/>
            <person name="Vandepoele K."/>
            <person name="Beszteri B."/>
            <person name="Gruber A."/>
            <person name="Heijde M."/>
            <person name="Katinka M."/>
            <person name="Mock T."/>
            <person name="Valentin K."/>
            <person name="Verret F."/>
            <person name="Berges J.A."/>
            <person name="Brownlee C."/>
            <person name="Cadoret J.P."/>
            <person name="Chiovitti A."/>
            <person name="Choi C.J."/>
            <person name="Coesel S."/>
            <person name="De Martino A."/>
            <person name="Detter J.C."/>
            <person name="Durkin C."/>
            <person name="Falciatore A."/>
            <person name="Fournet J."/>
            <person name="Haruta M."/>
            <person name="Huysman M.J."/>
            <person name="Jenkins B.D."/>
            <person name="Jiroutova K."/>
            <person name="Jorgensen R.E."/>
            <person name="Joubert Y."/>
            <person name="Kaplan A."/>
            <person name="Kroger N."/>
            <person name="Kroth P.G."/>
            <person name="La Roche J."/>
            <person name="Lindquist E."/>
            <person name="Lommer M."/>
            <person name="Martin-Jezequel V."/>
            <person name="Lopez P.J."/>
            <person name="Lucas S."/>
            <person name="Mangogna M."/>
            <person name="McGinnis K."/>
            <person name="Medlin L.K."/>
            <person name="Montsant A."/>
            <person name="Oudot-Le Secq M.P."/>
            <person name="Napoli C."/>
            <person name="Obornik M."/>
            <person name="Parker M.S."/>
            <person name="Petit J.L."/>
            <person name="Porcel B.M."/>
            <person name="Poulsen N."/>
            <person name="Robison M."/>
            <person name="Rychlewski L."/>
            <person name="Rynearson T.A."/>
            <person name="Schmutz J."/>
            <person name="Shapiro H."/>
            <person name="Siaut M."/>
            <person name="Stanley M."/>
            <person name="Sussman M.R."/>
            <person name="Taylor A.R."/>
            <person name="Vardi A."/>
            <person name="von Dassow P."/>
            <person name="Vyverman W."/>
            <person name="Willis A."/>
            <person name="Wyrwicz L.S."/>
            <person name="Rokhsar D.S."/>
            <person name="Weissenbach J."/>
            <person name="Armbrust E.V."/>
            <person name="Green B.R."/>
            <person name="Van de Peer Y."/>
            <person name="Grigoriev I.V."/>
        </authorList>
    </citation>
    <scope>NUCLEOTIDE SEQUENCE [LARGE SCALE GENOMIC DNA]</scope>
    <source>
        <strain evidence="2 3">CCMP1335</strain>
    </source>
</reference>
<proteinExistence type="predicted"/>
<dbReference type="EMBL" id="CM000638">
    <property type="protein sequence ID" value="EED96141.1"/>
    <property type="molecule type" value="Genomic_DNA"/>
</dbReference>
<name>B8BSK4_THAPS</name>
<sequence length="196" mass="22108">QVRQASAHFLRCFQGGHKFLMSEEQEEVSMSIAISLLADERREVSNAAMSTLTGILAVLPQFALEELVSKYINIANKSLKKKKRKIVVQLSPEDAELAATKEKARAKRQQKSVFVLCAVVMGRPYDTPPYVPEALAALSKHSFEQRASLGVREVVKLCCSEFKRTHTDNWEAHRNQFTQTQLEALEDVVSTPHYYA</sequence>
<dbReference type="Pfam" id="PF11919">
    <property type="entry name" value="PSME4_C"/>
    <property type="match status" value="1"/>
</dbReference>
<gene>
    <name evidence="2" type="ORF">THAPSDRAFT_31658</name>
</gene>
<protein>
    <recommendedName>
        <fullName evidence="1">Proteasome activator complex subunit 4 C-terminal domain-containing protein</fullName>
    </recommendedName>
</protein>
<dbReference type="eggNOG" id="KOG1851">
    <property type="taxonomic scope" value="Eukaryota"/>
</dbReference>
<dbReference type="PANTHER" id="PTHR32170:SF3">
    <property type="entry name" value="PROTEASOME ACTIVATOR COMPLEX SUBUNIT 4"/>
    <property type="match status" value="1"/>
</dbReference>
<evidence type="ECO:0000313" key="2">
    <source>
        <dbReference type="EMBL" id="EED96141.1"/>
    </source>
</evidence>
<dbReference type="STRING" id="35128.B8BSK4"/>
<dbReference type="InterPro" id="IPR035309">
    <property type="entry name" value="PSME4"/>
</dbReference>
<dbReference type="PaxDb" id="35128-Thaps31658"/>
<organism evidence="2 3">
    <name type="scientific">Thalassiosira pseudonana</name>
    <name type="common">Marine diatom</name>
    <name type="synonym">Cyclotella nana</name>
    <dbReference type="NCBI Taxonomy" id="35128"/>
    <lineage>
        <taxon>Eukaryota</taxon>
        <taxon>Sar</taxon>
        <taxon>Stramenopiles</taxon>
        <taxon>Ochrophyta</taxon>
        <taxon>Bacillariophyta</taxon>
        <taxon>Coscinodiscophyceae</taxon>
        <taxon>Thalassiosirophycidae</taxon>
        <taxon>Thalassiosirales</taxon>
        <taxon>Thalassiosiraceae</taxon>
        <taxon>Thalassiosira</taxon>
    </lineage>
</organism>
<dbReference type="AlphaFoldDB" id="B8BSK4"/>
<dbReference type="GeneID" id="7449101"/>
<feature type="domain" description="Proteasome activator complex subunit 4 C-terminal" evidence="1">
    <location>
        <begin position="108"/>
        <end position="196"/>
    </location>
</feature>
<dbReference type="RefSeq" id="XP_002286500.1">
    <property type="nucleotide sequence ID" value="XM_002286464.1"/>
</dbReference>
<evidence type="ECO:0000259" key="1">
    <source>
        <dbReference type="Pfam" id="PF11919"/>
    </source>
</evidence>
<dbReference type="OMA" id="HRENWEK"/>
<dbReference type="Gene3D" id="1.25.10.10">
    <property type="entry name" value="Leucine-rich Repeat Variant"/>
    <property type="match status" value="1"/>
</dbReference>
<dbReference type="Proteomes" id="UP000001449">
    <property type="component" value="Chromosome 1"/>
</dbReference>
<dbReference type="SUPFAM" id="SSF48371">
    <property type="entry name" value="ARM repeat"/>
    <property type="match status" value="1"/>
</dbReference>